<evidence type="ECO:0000313" key="11">
    <source>
        <dbReference type="Proteomes" id="UP001501585"/>
    </source>
</evidence>
<evidence type="ECO:0000256" key="8">
    <source>
        <dbReference type="ARBA" id="ARBA00023136"/>
    </source>
</evidence>
<evidence type="ECO:0000313" key="10">
    <source>
        <dbReference type="EMBL" id="GAA2007490.1"/>
    </source>
</evidence>
<keyword evidence="7 9" id="KW-0732">Signal</keyword>
<dbReference type="Proteomes" id="UP001501585">
    <property type="component" value="Unassembled WGS sequence"/>
</dbReference>
<dbReference type="SUPFAM" id="SSF53850">
    <property type="entry name" value="Periplasmic binding protein-like II"/>
    <property type="match status" value="1"/>
</dbReference>
<comment type="subcellular location">
    <subcellularLocation>
        <location evidence="2">Cell inner membrane</location>
    </subcellularLocation>
    <subcellularLocation>
        <location evidence="1">Periplasm</location>
    </subcellularLocation>
</comment>
<keyword evidence="5" id="KW-1003">Cell membrane</keyword>
<dbReference type="RefSeq" id="WP_344108579.1">
    <property type="nucleotide sequence ID" value="NZ_BAAAPC010000017.1"/>
</dbReference>
<dbReference type="InterPro" id="IPR044527">
    <property type="entry name" value="NrtA/CpmA_ABC-bd_dom"/>
</dbReference>
<keyword evidence="4" id="KW-0813">Transport</keyword>
<accession>A0ABN2TGV1</accession>
<proteinExistence type="inferred from homology"/>
<organism evidence="10 11">
    <name type="scientific">Nocardiopsis rhodophaea</name>
    <dbReference type="NCBI Taxonomy" id="280238"/>
    <lineage>
        <taxon>Bacteria</taxon>
        <taxon>Bacillati</taxon>
        <taxon>Actinomycetota</taxon>
        <taxon>Actinomycetes</taxon>
        <taxon>Streptosporangiales</taxon>
        <taxon>Nocardiopsidaceae</taxon>
        <taxon>Nocardiopsis</taxon>
    </lineage>
</organism>
<comment type="caution">
    <text evidence="10">The sequence shown here is derived from an EMBL/GenBank/DDBJ whole genome shotgun (WGS) entry which is preliminary data.</text>
</comment>
<dbReference type="EMBL" id="BAAAPC010000017">
    <property type="protein sequence ID" value="GAA2007490.1"/>
    <property type="molecule type" value="Genomic_DNA"/>
</dbReference>
<evidence type="ECO:0000256" key="3">
    <source>
        <dbReference type="ARBA" id="ARBA00010742"/>
    </source>
</evidence>
<evidence type="ECO:0000256" key="4">
    <source>
        <dbReference type="ARBA" id="ARBA00022448"/>
    </source>
</evidence>
<keyword evidence="11" id="KW-1185">Reference proteome</keyword>
<evidence type="ECO:0000256" key="1">
    <source>
        <dbReference type="ARBA" id="ARBA00004418"/>
    </source>
</evidence>
<dbReference type="PANTHER" id="PTHR30024:SF47">
    <property type="entry name" value="TAURINE-BINDING PERIPLASMIC PROTEIN"/>
    <property type="match status" value="1"/>
</dbReference>
<evidence type="ECO:0000256" key="5">
    <source>
        <dbReference type="ARBA" id="ARBA00022475"/>
    </source>
</evidence>
<gene>
    <name evidence="10" type="ORF">GCM10009799_38840</name>
</gene>
<name>A0ABN2TGV1_9ACTN</name>
<evidence type="ECO:0000256" key="6">
    <source>
        <dbReference type="ARBA" id="ARBA00022519"/>
    </source>
</evidence>
<sequence>MSVRRLRRAAAATSLLLLGLTATACGGDASAGENRLVLGYFPNITHAPALVGLKEGIYADALGDGIDFSTQTFNAGPDAVNAIFSGDVDAAFVGPNPAINGWAKSEGAALRVIAGSTSGGSGLVVRPEITSVDDLKGATLATPQLGNTQDVALRWWATNQGWTFDTAGGGDISIIPQKNSEIVDAFLTDRIDGAWVPEPYLSRLVIKGGGHVLVDESDEWPDTGGRFVTTQLIVNADYLKAHPDNVRRLLKGHIATIDRMNADPEDARRATADQFAELSGRRLDDDLLTAAFDNLTFTVDPVAPSLRGSAEHAEAAGVLPPVDLNGLYALDILNELLSDAGRDRVSGLEGD</sequence>
<dbReference type="PROSITE" id="PS51257">
    <property type="entry name" value="PROKAR_LIPOPROTEIN"/>
    <property type="match status" value="1"/>
</dbReference>
<dbReference type="CDD" id="cd13553">
    <property type="entry name" value="PBP2_NrtA_CpmA_like"/>
    <property type="match status" value="1"/>
</dbReference>
<evidence type="ECO:0000256" key="7">
    <source>
        <dbReference type="ARBA" id="ARBA00022729"/>
    </source>
</evidence>
<comment type="similarity">
    <text evidence="3">Belongs to the bacterial solute-binding protein SsuA/TauA family.</text>
</comment>
<evidence type="ECO:0000256" key="9">
    <source>
        <dbReference type="SAM" id="SignalP"/>
    </source>
</evidence>
<protein>
    <submittedName>
        <fullName evidence="10">Aliphatic sulfonate ABC transporter substrate-binding protein</fullName>
    </submittedName>
</protein>
<dbReference type="Gene3D" id="3.40.190.10">
    <property type="entry name" value="Periplasmic binding protein-like II"/>
    <property type="match status" value="2"/>
</dbReference>
<dbReference type="PANTHER" id="PTHR30024">
    <property type="entry name" value="ALIPHATIC SULFONATES-BINDING PROTEIN-RELATED"/>
    <property type="match status" value="1"/>
</dbReference>
<feature type="signal peptide" evidence="9">
    <location>
        <begin position="1"/>
        <end position="24"/>
    </location>
</feature>
<feature type="chain" id="PRO_5046928495" evidence="9">
    <location>
        <begin position="25"/>
        <end position="351"/>
    </location>
</feature>
<dbReference type="Pfam" id="PF13379">
    <property type="entry name" value="NMT1_2"/>
    <property type="match status" value="1"/>
</dbReference>
<reference evidence="11" key="1">
    <citation type="journal article" date="2019" name="Int. J. Syst. Evol. Microbiol.">
        <title>The Global Catalogue of Microorganisms (GCM) 10K type strain sequencing project: providing services to taxonomists for standard genome sequencing and annotation.</title>
        <authorList>
            <consortium name="The Broad Institute Genomics Platform"/>
            <consortium name="The Broad Institute Genome Sequencing Center for Infectious Disease"/>
            <person name="Wu L."/>
            <person name="Ma J."/>
        </authorList>
    </citation>
    <scope>NUCLEOTIDE SEQUENCE [LARGE SCALE GENOMIC DNA]</scope>
    <source>
        <strain evidence="11">JCM 15313</strain>
    </source>
</reference>
<keyword evidence="8" id="KW-0472">Membrane</keyword>
<evidence type="ECO:0000256" key="2">
    <source>
        <dbReference type="ARBA" id="ARBA00004533"/>
    </source>
</evidence>
<keyword evidence="6" id="KW-0997">Cell inner membrane</keyword>